<feature type="compositionally biased region" description="Basic and acidic residues" evidence="1">
    <location>
        <begin position="8"/>
        <end position="20"/>
    </location>
</feature>
<dbReference type="RefSeq" id="WP_192595843.1">
    <property type="nucleotide sequence ID" value="NZ_BAAALJ010000003.1"/>
</dbReference>
<protein>
    <recommendedName>
        <fullName evidence="4">SipW-cognate class signal peptide</fullName>
    </recommendedName>
</protein>
<feature type="region of interest" description="Disordered" evidence="1">
    <location>
        <begin position="1"/>
        <end position="20"/>
    </location>
</feature>
<evidence type="ECO:0000313" key="2">
    <source>
        <dbReference type="EMBL" id="MBE1524894.1"/>
    </source>
</evidence>
<reference evidence="2 3" key="1">
    <citation type="submission" date="2020-10" db="EMBL/GenBank/DDBJ databases">
        <title>Sequencing the genomes of 1000 actinobacteria strains.</title>
        <authorList>
            <person name="Klenk H.-P."/>
        </authorList>
    </citation>
    <scope>NUCLEOTIDE SEQUENCE [LARGE SCALE GENOMIC DNA]</scope>
    <source>
        <strain evidence="2 3">DSM 15666</strain>
    </source>
</reference>
<feature type="region of interest" description="Disordered" evidence="1">
    <location>
        <begin position="205"/>
        <end position="226"/>
    </location>
</feature>
<evidence type="ECO:0000256" key="1">
    <source>
        <dbReference type="SAM" id="MobiDB-lite"/>
    </source>
</evidence>
<proteinExistence type="predicted"/>
<gene>
    <name evidence="2" type="ORF">H4W27_002012</name>
</gene>
<accession>A0ABR9JG37</accession>
<keyword evidence="3" id="KW-1185">Reference proteome</keyword>
<dbReference type="EMBL" id="JADBED010000001">
    <property type="protein sequence ID" value="MBE1524894.1"/>
    <property type="molecule type" value="Genomic_DNA"/>
</dbReference>
<dbReference type="Proteomes" id="UP000643525">
    <property type="component" value="Unassembled WGS sequence"/>
</dbReference>
<name>A0ABR9JG37_9MICC</name>
<comment type="caution">
    <text evidence="2">The sequence shown here is derived from an EMBL/GenBank/DDBJ whole genome shotgun (WGS) entry which is preliminary data.</text>
</comment>
<evidence type="ECO:0008006" key="4">
    <source>
        <dbReference type="Google" id="ProtNLM"/>
    </source>
</evidence>
<evidence type="ECO:0000313" key="3">
    <source>
        <dbReference type="Proteomes" id="UP000643525"/>
    </source>
</evidence>
<organism evidence="2 3">
    <name type="scientific">Nesterenkonia lutea</name>
    <dbReference type="NCBI Taxonomy" id="272919"/>
    <lineage>
        <taxon>Bacteria</taxon>
        <taxon>Bacillati</taxon>
        <taxon>Actinomycetota</taxon>
        <taxon>Actinomycetes</taxon>
        <taxon>Micrococcales</taxon>
        <taxon>Micrococcaceae</taxon>
        <taxon>Nesterenkonia</taxon>
    </lineage>
</organism>
<sequence length="226" mass="22931">MITPASEPPRRGLPENPRNVRRDKVRALLASGSVLGLGAVMTVASWNAPQSAGATLTAGEFILTSSTDGQEFTQYSPESPASLDMGLPDVGRIAPGNTVYALFSVSTAAESVGGTVVPVADADNGTGLGEHLTYGVRRLPTEAPSSPACNADTFAASSAEIVPLGSPLATGASPESSQLLAAHGANQVDFCFSVLLPEENADSARGTSVNASWEMAGTTEGAEGRG</sequence>